<organism evidence="1">
    <name type="scientific">Proteinivorax hydrogeniformans</name>
    <dbReference type="NCBI Taxonomy" id="1826727"/>
    <lineage>
        <taxon>Bacteria</taxon>
        <taxon>Bacillati</taxon>
        <taxon>Bacillota</taxon>
        <taxon>Clostridia</taxon>
        <taxon>Eubacteriales</taxon>
        <taxon>Proteinivoracaceae</taxon>
        <taxon>Proteinivorax</taxon>
    </lineage>
</organism>
<protein>
    <submittedName>
        <fullName evidence="1">Head fiber protein</fullName>
    </submittedName>
</protein>
<dbReference type="AlphaFoldDB" id="A0AAU8HTJ4"/>
<accession>A0AAU8HTJ4</accession>
<dbReference type="EMBL" id="CP159485">
    <property type="protein sequence ID" value="XCI28338.1"/>
    <property type="molecule type" value="Genomic_DNA"/>
</dbReference>
<dbReference type="Gene3D" id="6.10.140.1630">
    <property type="match status" value="1"/>
</dbReference>
<evidence type="ECO:0000313" key="1">
    <source>
        <dbReference type="EMBL" id="XCI28338.1"/>
    </source>
</evidence>
<sequence>MGLLSKNYKENGGDKWVVGGTLEIKEGASFLVEGKPFTGGTLIESQEESNATTVAALRDDFNELLVKLKAAGLMK</sequence>
<proteinExistence type="predicted"/>
<reference evidence="1" key="2">
    <citation type="submission" date="2024-06" db="EMBL/GenBank/DDBJ databases">
        <authorList>
            <person name="Petrova K.O."/>
            <person name="Toshchakov S.V."/>
            <person name="Boltjanskaja Y.V."/>
            <person name="Kevbrin V.V."/>
        </authorList>
    </citation>
    <scope>NUCLEOTIDE SEQUENCE</scope>
    <source>
        <strain evidence="1">Z-710</strain>
    </source>
</reference>
<name>A0AAU8HTJ4_9FIRM</name>
<reference evidence="1" key="1">
    <citation type="journal article" date="2018" name="Antonie Van Leeuwenhoek">
        <title>Proteinivorax hydrogeniformans sp. nov., an anaerobic, haloalkaliphilic bacterium fermenting proteinaceous compounds with high hydrogen production.</title>
        <authorList>
            <person name="Boltyanskaya Y."/>
            <person name="Detkova E."/>
            <person name="Pimenov N."/>
            <person name="Kevbrin V."/>
        </authorList>
    </citation>
    <scope>NUCLEOTIDE SEQUENCE</scope>
    <source>
        <strain evidence="1">Z-710</strain>
    </source>
</reference>
<gene>
    <name evidence="1" type="ORF">PRVXH_002294</name>
</gene>